<dbReference type="AlphaFoldDB" id="A0A3B0YJI3"/>
<keyword evidence="5" id="KW-0805">Transcription regulation</keyword>
<dbReference type="InterPro" id="IPR013735">
    <property type="entry name" value="TF_NusA_N"/>
</dbReference>
<reference evidence="8" key="1">
    <citation type="submission" date="2018-06" db="EMBL/GenBank/DDBJ databases">
        <authorList>
            <person name="Zhirakovskaya E."/>
        </authorList>
    </citation>
    <scope>NUCLEOTIDE SEQUENCE</scope>
</reference>
<dbReference type="GO" id="GO:0003723">
    <property type="term" value="F:RNA binding"/>
    <property type="evidence" value="ECO:0007669"/>
    <property type="project" value="UniProtKB-KW"/>
</dbReference>
<keyword evidence="3" id="KW-0889">Transcription antitermination</keyword>
<dbReference type="GO" id="GO:0006353">
    <property type="term" value="P:DNA-templated transcription termination"/>
    <property type="evidence" value="ECO:0007669"/>
    <property type="project" value="UniProtKB-KW"/>
</dbReference>
<feature type="domain" description="S1 motif" evidence="7">
    <location>
        <begin position="146"/>
        <end position="211"/>
    </location>
</feature>
<protein>
    <submittedName>
        <fullName evidence="8">Transcription termination protein NusA</fullName>
    </submittedName>
</protein>
<dbReference type="Pfam" id="PF00575">
    <property type="entry name" value="S1"/>
    <property type="match status" value="1"/>
</dbReference>
<dbReference type="SUPFAM" id="SSF54814">
    <property type="entry name" value="Prokaryotic type KH domain (KH-domain type II)"/>
    <property type="match status" value="2"/>
</dbReference>
<dbReference type="SUPFAM" id="SSF47794">
    <property type="entry name" value="Rad51 N-terminal domain-like"/>
    <property type="match status" value="2"/>
</dbReference>
<evidence type="ECO:0000256" key="6">
    <source>
        <dbReference type="ARBA" id="ARBA00023163"/>
    </source>
</evidence>
<name>A0A3B0YJI3_9ZZZZ</name>
<dbReference type="FunFam" id="3.30.300.20:FF:000002">
    <property type="entry name" value="Transcription termination/antitermination protein NusA"/>
    <property type="match status" value="1"/>
</dbReference>
<accession>A0A3B0YJI3</accession>
<organism evidence="8">
    <name type="scientific">hydrothermal vent metagenome</name>
    <dbReference type="NCBI Taxonomy" id="652676"/>
    <lineage>
        <taxon>unclassified sequences</taxon>
        <taxon>metagenomes</taxon>
        <taxon>ecological metagenomes</taxon>
    </lineage>
</organism>
<dbReference type="GO" id="GO:0005829">
    <property type="term" value="C:cytosol"/>
    <property type="evidence" value="ECO:0007669"/>
    <property type="project" value="TreeGrafter"/>
</dbReference>
<proteinExistence type="inferred from homology"/>
<sequence>MSKEILMVVDAVSNEKGVDREIIFDAIETALASATKKQHKYDIDARVAIDRETGDYETFRRWVVVEEHPESEDDEEGGYRFPTRQLLLEAARFDDPDIQIGAFVEEPIESVDFGRIGAQTAKQVIVQKVREAERAQVVEAYQDRIGELVTGVVKRVERGNVYLDLGGNAEAIIYREEMIPREAVRPGDRLRGYLHDVRTEQRGPQLFISRVASEFLVELFKLEVPEVGQDLIDILGAARDPGLRAKIAVRTNDPRIDPVGACVGMRGSRVQTVSTELAGERVDIILWNENPAQFVINAMSPAEVVSIVVDEDRNSMDVAVTTEQLSQAIGRGGQNVRLASQLTGWELNVMDEQQAAEKSEEEVQKLQKLFMDDLDVDEEVAVILVQEGFSTVEEIAYVPNSELLQIEEFEEDIVDELRGRARDVLLTRAIVNEEGASGKEPAQDLLEMEGMDEDLAFSLAAKGIATMEDLAEQAVDDLMEIDDMDEERAGKLIMTARAPWFADEEQG</sequence>
<keyword evidence="6" id="KW-0804">Transcription</keyword>
<dbReference type="SUPFAM" id="SSF50249">
    <property type="entry name" value="Nucleic acid-binding proteins"/>
    <property type="match status" value="1"/>
</dbReference>
<dbReference type="CDD" id="cd22529">
    <property type="entry name" value="KH-II_NusA_rpt2"/>
    <property type="match status" value="1"/>
</dbReference>
<gene>
    <name evidence="8" type="ORF">MNBD_GAMMA13-1998</name>
</gene>
<dbReference type="FunFam" id="3.30.300.20:FF:000005">
    <property type="entry name" value="Transcription termination/antitermination protein NusA"/>
    <property type="match status" value="1"/>
</dbReference>
<dbReference type="Pfam" id="PF14520">
    <property type="entry name" value="HHH_5"/>
    <property type="match status" value="1"/>
</dbReference>
<dbReference type="Gene3D" id="3.30.300.20">
    <property type="match status" value="2"/>
</dbReference>
<dbReference type="InterPro" id="IPR030842">
    <property type="entry name" value="TF_NusA_bacterial"/>
</dbReference>
<dbReference type="InterPro" id="IPR009019">
    <property type="entry name" value="KH_sf_prok-type"/>
</dbReference>
<dbReference type="FunFam" id="2.40.50.140:FF:000058">
    <property type="entry name" value="Transcription termination/antitermination protein NusA"/>
    <property type="match status" value="1"/>
</dbReference>
<dbReference type="Gene3D" id="2.40.50.140">
    <property type="entry name" value="Nucleic acid-binding proteins"/>
    <property type="match status" value="1"/>
</dbReference>
<dbReference type="CDD" id="cd04455">
    <property type="entry name" value="S1_NusA"/>
    <property type="match status" value="1"/>
</dbReference>
<keyword evidence="2" id="KW-0963">Cytoplasm</keyword>
<dbReference type="GO" id="GO:0003700">
    <property type="term" value="F:DNA-binding transcription factor activity"/>
    <property type="evidence" value="ECO:0007669"/>
    <property type="project" value="InterPro"/>
</dbReference>
<dbReference type="GO" id="GO:0031564">
    <property type="term" value="P:transcription antitermination"/>
    <property type="evidence" value="ECO:0007669"/>
    <property type="project" value="UniProtKB-KW"/>
</dbReference>
<evidence type="ECO:0000256" key="3">
    <source>
        <dbReference type="ARBA" id="ARBA00022814"/>
    </source>
</evidence>
<evidence type="ECO:0000313" key="8">
    <source>
        <dbReference type="EMBL" id="VAW79571.1"/>
    </source>
</evidence>
<dbReference type="PANTHER" id="PTHR22648">
    <property type="entry name" value="TRANSCRIPTION TERMINATION FACTOR NUSA"/>
    <property type="match status" value="1"/>
</dbReference>
<dbReference type="GO" id="GO:0000166">
    <property type="term" value="F:nucleotide binding"/>
    <property type="evidence" value="ECO:0007669"/>
    <property type="project" value="InterPro"/>
</dbReference>
<dbReference type="HAMAP" id="MF_00945_B">
    <property type="entry name" value="NusA_B"/>
    <property type="match status" value="1"/>
</dbReference>
<dbReference type="PANTHER" id="PTHR22648:SF0">
    <property type="entry name" value="TRANSCRIPTION TERMINATION_ANTITERMINATION PROTEIN NUSA"/>
    <property type="match status" value="1"/>
</dbReference>
<dbReference type="SMART" id="SM00316">
    <property type="entry name" value="S1"/>
    <property type="match status" value="1"/>
</dbReference>
<dbReference type="CDD" id="cd02134">
    <property type="entry name" value="KH-II_NusA_rpt1"/>
    <property type="match status" value="1"/>
</dbReference>
<dbReference type="SMART" id="SM00322">
    <property type="entry name" value="KH"/>
    <property type="match status" value="2"/>
</dbReference>
<dbReference type="Pfam" id="PF26594">
    <property type="entry name" value="KH_NusA_2nd"/>
    <property type="match status" value="1"/>
</dbReference>
<dbReference type="InterPro" id="IPR025249">
    <property type="entry name" value="TF_NusA_KH_1st"/>
</dbReference>
<dbReference type="Gene3D" id="3.30.1480.10">
    <property type="entry name" value="NusA, N-terminal domain"/>
    <property type="match status" value="1"/>
</dbReference>
<keyword evidence="1" id="KW-0806">Transcription termination</keyword>
<dbReference type="Gene3D" id="1.10.150.20">
    <property type="entry name" value="5' to 3' exonuclease, C-terminal subdomain"/>
    <property type="match status" value="2"/>
</dbReference>
<evidence type="ECO:0000259" key="7">
    <source>
        <dbReference type="PROSITE" id="PS50126"/>
    </source>
</evidence>
<dbReference type="InterPro" id="IPR010995">
    <property type="entry name" value="DNA_repair_Rad51/TF_NusA_a-hlx"/>
</dbReference>
<dbReference type="PROSITE" id="PS50126">
    <property type="entry name" value="S1"/>
    <property type="match status" value="1"/>
</dbReference>
<dbReference type="InterPro" id="IPR015946">
    <property type="entry name" value="KH_dom-like_a/b"/>
</dbReference>
<evidence type="ECO:0000256" key="1">
    <source>
        <dbReference type="ARBA" id="ARBA00022472"/>
    </source>
</evidence>
<dbReference type="InterPro" id="IPR010214">
    <property type="entry name" value="Tscrpt_termin_fac_NusA_C_rpt"/>
</dbReference>
<keyword evidence="4" id="KW-0694">RNA-binding</keyword>
<dbReference type="Pfam" id="PF08529">
    <property type="entry name" value="NusA_N"/>
    <property type="match status" value="1"/>
</dbReference>
<dbReference type="InterPro" id="IPR010213">
    <property type="entry name" value="TF_NusA"/>
</dbReference>
<evidence type="ECO:0000256" key="2">
    <source>
        <dbReference type="ARBA" id="ARBA00022490"/>
    </source>
</evidence>
<dbReference type="Pfam" id="PF13184">
    <property type="entry name" value="KH_NusA_1st"/>
    <property type="match status" value="1"/>
</dbReference>
<dbReference type="EMBL" id="UOFK01000197">
    <property type="protein sequence ID" value="VAW79571.1"/>
    <property type="molecule type" value="Genomic_DNA"/>
</dbReference>
<evidence type="ECO:0000256" key="4">
    <source>
        <dbReference type="ARBA" id="ARBA00022884"/>
    </source>
</evidence>
<dbReference type="InterPro" id="IPR003029">
    <property type="entry name" value="S1_domain"/>
</dbReference>
<dbReference type="SUPFAM" id="SSF69705">
    <property type="entry name" value="Transcription factor NusA, N-terminal domain"/>
    <property type="match status" value="1"/>
</dbReference>
<dbReference type="InterPro" id="IPR012340">
    <property type="entry name" value="NA-bd_OB-fold"/>
</dbReference>
<dbReference type="NCBIfam" id="TIGR01954">
    <property type="entry name" value="nusA_Cterm_rpt"/>
    <property type="match status" value="2"/>
</dbReference>
<dbReference type="NCBIfam" id="TIGR01953">
    <property type="entry name" value="NusA"/>
    <property type="match status" value="1"/>
</dbReference>
<dbReference type="InterPro" id="IPR004087">
    <property type="entry name" value="KH_dom"/>
</dbReference>
<evidence type="ECO:0000256" key="5">
    <source>
        <dbReference type="ARBA" id="ARBA00023015"/>
    </source>
</evidence>
<dbReference type="PROSITE" id="PS50084">
    <property type="entry name" value="KH_TYPE_1"/>
    <property type="match status" value="1"/>
</dbReference>
<dbReference type="InterPro" id="IPR058582">
    <property type="entry name" value="KH_NusA_2nd"/>
</dbReference>
<dbReference type="InterPro" id="IPR036555">
    <property type="entry name" value="NusA_N_sf"/>
</dbReference>